<organism evidence="2 3">
    <name type="scientific">Diatraea saccharalis</name>
    <name type="common">sugarcane borer</name>
    <dbReference type="NCBI Taxonomy" id="40085"/>
    <lineage>
        <taxon>Eukaryota</taxon>
        <taxon>Metazoa</taxon>
        <taxon>Ecdysozoa</taxon>
        <taxon>Arthropoda</taxon>
        <taxon>Hexapoda</taxon>
        <taxon>Insecta</taxon>
        <taxon>Pterygota</taxon>
        <taxon>Neoptera</taxon>
        <taxon>Endopterygota</taxon>
        <taxon>Lepidoptera</taxon>
        <taxon>Glossata</taxon>
        <taxon>Ditrysia</taxon>
        <taxon>Pyraloidea</taxon>
        <taxon>Crambidae</taxon>
        <taxon>Crambinae</taxon>
        <taxon>Diatraea</taxon>
    </lineage>
</organism>
<protein>
    <submittedName>
        <fullName evidence="2">Uncharacterized protein</fullName>
    </submittedName>
</protein>
<keyword evidence="3" id="KW-1185">Reference proteome</keyword>
<dbReference type="OrthoDB" id="6747067at2759"/>
<proteinExistence type="predicted"/>
<reference evidence="2" key="1">
    <citation type="submission" date="2021-12" db="EMBL/GenBank/DDBJ databases">
        <authorList>
            <person name="King R."/>
        </authorList>
    </citation>
    <scope>NUCLEOTIDE SEQUENCE</scope>
</reference>
<feature type="region of interest" description="Disordered" evidence="1">
    <location>
        <begin position="1"/>
        <end position="29"/>
    </location>
</feature>
<accession>A0A9N9WDU9</accession>
<dbReference type="EMBL" id="OU893333">
    <property type="protein sequence ID" value="CAG9788936.1"/>
    <property type="molecule type" value="Genomic_DNA"/>
</dbReference>
<dbReference type="Proteomes" id="UP001153714">
    <property type="component" value="Chromosome 2"/>
</dbReference>
<sequence length="165" mass="19177">MEESGENNRKRKMASKMYRTTQKGQRVRAKNDPDFIYRNWKNFDLSFGSPAKDVCSQCESLKTKIKSSTLNDNAKREATAELEPKAVRVSESIGGLVKHYFHLKKPGQSSICLPTRHLYAEQIPILEVKMEDLKKVTEYIPQEHTAFWEEIFGWPTENRVLRVLE</sequence>
<reference evidence="2" key="2">
    <citation type="submission" date="2022-10" db="EMBL/GenBank/DDBJ databases">
        <authorList>
            <consortium name="ENA_rothamsted_submissions"/>
            <consortium name="culmorum"/>
            <person name="King R."/>
        </authorList>
    </citation>
    <scope>NUCLEOTIDE SEQUENCE</scope>
</reference>
<evidence type="ECO:0000313" key="2">
    <source>
        <dbReference type="EMBL" id="CAG9788936.1"/>
    </source>
</evidence>
<name>A0A9N9WDU9_9NEOP</name>
<evidence type="ECO:0000313" key="3">
    <source>
        <dbReference type="Proteomes" id="UP001153714"/>
    </source>
</evidence>
<dbReference type="AlphaFoldDB" id="A0A9N9WDU9"/>
<evidence type="ECO:0000256" key="1">
    <source>
        <dbReference type="SAM" id="MobiDB-lite"/>
    </source>
</evidence>
<gene>
    <name evidence="2" type="ORF">DIATSA_LOCUS6711</name>
</gene>